<dbReference type="Proteomes" id="UP001157006">
    <property type="component" value="Chromosome 1S"/>
</dbReference>
<dbReference type="EMBL" id="OX451735">
    <property type="protein sequence ID" value="CAI8591844.1"/>
    <property type="molecule type" value="Genomic_DNA"/>
</dbReference>
<keyword evidence="1" id="KW-0732">Signal</keyword>
<reference evidence="2 3" key="1">
    <citation type="submission" date="2023-01" db="EMBL/GenBank/DDBJ databases">
        <authorList>
            <person name="Kreplak J."/>
        </authorList>
    </citation>
    <scope>NUCLEOTIDE SEQUENCE [LARGE SCALE GENOMIC DNA]</scope>
</reference>
<feature type="signal peptide" evidence="1">
    <location>
        <begin position="1"/>
        <end position="32"/>
    </location>
</feature>
<evidence type="ECO:0008006" key="4">
    <source>
        <dbReference type="Google" id="ProtNLM"/>
    </source>
</evidence>
<gene>
    <name evidence="2" type="ORF">VFH_I010160</name>
</gene>
<sequence>MYYTTMMVSSSKIVFFVPMLLTILVALQVTNGEYKYEAFFPKVEVVIRNNMSGTPAGLHCKDKDHDDGFHRIDYGEIHSFSVIDVKVCPAHCNWSINQSGPCRISETTLECFPWNEWNNALNV</sequence>
<evidence type="ECO:0000313" key="3">
    <source>
        <dbReference type="Proteomes" id="UP001157006"/>
    </source>
</evidence>
<dbReference type="AlphaFoldDB" id="A0AAV0Z308"/>
<evidence type="ECO:0000313" key="2">
    <source>
        <dbReference type="EMBL" id="CAI8591844.1"/>
    </source>
</evidence>
<proteinExistence type="predicted"/>
<accession>A0AAV0Z308</accession>
<protein>
    <recommendedName>
        <fullName evidence="4">S-protein homolog</fullName>
    </recommendedName>
</protein>
<name>A0AAV0Z308_VICFA</name>
<organism evidence="2 3">
    <name type="scientific">Vicia faba</name>
    <name type="common">Broad bean</name>
    <name type="synonym">Faba vulgaris</name>
    <dbReference type="NCBI Taxonomy" id="3906"/>
    <lineage>
        <taxon>Eukaryota</taxon>
        <taxon>Viridiplantae</taxon>
        <taxon>Streptophyta</taxon>
        <taxon>Embryophyta</taxon>
        <taxon>Tracheophyta</taxon>
        <taxon>Spermatophyta</taxon>
        <taxon>Magnoliopsida</taxon>
        <taxon>eudicotyledons</taxon>
        <taxon>Gunneridae</taxon>
        <taxon>Pentapetalae</taxon>
        <taxon>rosids</taxon>
        <taxon>fabids</taxon>
        <taxon>Fabales</taxon>
        <taxon>Fabaceae</taxon>
        <taxon>Papilionoideae</taxon>
        <taxon>50 kb inversion clade</taxon>
        <taxon>NPAAA clade</taxon>
        <taxon>Hologalegina</taxon>
        <taxon>IRL clade</taxon>
        <taxon>Fabeae</taxon>
        <taxon>Vicia</taxon>
    </lineage>
</organism>
<feature type="chain" id="PRO_5043807589" description="S-protein homolog" evidence="1">
    <location>
        <begin position="33"/>
        <end position="123"/>
    </location>
</feature>
<keyword evidence="3" id="KW-1185">Reference proteome</keyword>
<evidence type="ECO:0000256" key="1">
    <source>
        <dbReference type="SAM" id="SignalP"/>
    </source>
</evidence>